<organism evidence="3 4">
    <name type="scientific">Bacillus suaedaesalsae</name>
    <dbReference type="NCBI Taxonomy" id="2810349"/>
    <lineage>
        <taxon>Bacteria</taxon>
        <taxon>Bacillati</taxon>
        <taxon>Bacillota</taxon>
        <taxon>Bacilli</taxon>
        <taxon>Bacillales</taxon>
        <taxon>Bacillaceae</taxon>
        <taxon>Bacillus</taxon>
    </lineage>
</organism>
<comment type="caution">
    <text evidence="3">The sequence shown here is derived from an EMBL/GenBank/DDBJ whole genome shotgun (WGS) entry which is preliminary data.</text>
</comment>
<proteinExistence type="predicted"/>
<dbReference type="InterPro" id="IPR001478">
    <property type="entry name" value="PDZ"/>
</dbReference>
<evidence type="ECO:0000313" key="4">
    <source>
        <dbReference type="Proteomes" id="UP001518925"/>
    </source>
</evidence>
<protein>
    <submittedName>
        <fullName evidence="3">PDZ domain-containing protein</fullName>
    </submittedName>
</protein>
<feature type="transmembrane region" description="Helical" evidence="1">
    <location>
        <begin position="105"/>
        <end position="122"/>
    </location>
</feature>
<dbReference type="SMART" id="SM00228">
    <property type="entry name" value="PDZ"/>
    <property type="match status" value="1"/>
</dbReference>
<dbReference type="Gene3D" id="2.30.42.10">
    <property type="match status" value="1"/>
</dbReference>
<feature type="transmembrane region" description="Helical" evidence="1">
    <location>
        <begin position="180"/>
        <end position="197"/>
    </location>
</feature>
<feature type="transmembrane region" description="Helical" evidence="1">
    <location>
        <begin position="209"/>
        <end position="231"/>
    </location>
</feature>
<feature type="transmembrane region" description="Helical" evidence="1">
    <location>
        <begin position="57"/>
        <end position="75"/>
    </location>
</feature>
<dbReference type="InterPro" id="IPR041489">
    <property type="entry name" value="PDZ_6"/>
</dbReference>
<dbReference type="Pfam" id="PF17820">
    <property type="entry name" value="PDZ_6"/>
    <property type="match status" value="1"/>
</dbReference>
<feature type="transmembrane region" description="Helical" evidence="1">
    <location>
        <begin position="142"/>
        <end position="160"/>
    </location>
</feature>
<feature type="transmembrane region" description="Helical" evidence="1">
    <location>
        <begin position="20"/>
        <end position="36"/>
    </location>
</feature>
<dbReference type="SUPFAM" id="SSF50156">
    <property type="entry name" value="PDZ domain-like"/>
    <property type="match status" value="1"/>
</dbReference>
<evidence type="ECO:0000256" key="1">
    <source>
        <dbReference type="SAM" id="Phobius"/>
    </source>
</evidence>
<evidence type="ECO:0000259" key="2">
    <source>
        <dbReference type="PROSITE" id="PS50106"/>
    </source>
</evidence>
<feature type="transmembrane region" description="Helical" evidence="1">
    <location>
        <begin position="252"/>
        <end position="280"/>
    </location>
</feature>
<feature type="transmembrane region" description="Helical" evidence="1">
    <location>
        <begin position="81"/>
        <end position="98"/>
    </location>
</feature>
<dbReference type="PROSITE" id="PS50106">
    <property type="entry name" value="PDZ"/>
    <property type="match status" value="1"/>
</dbReference>
<keyword evidence="1" id="KW-0812">Transmembrane</keyword>
<gene>
    <name evidence="3" type="ORF">JR050_01205</name>
</gene>
<sequence length="396" mass="44222">MDSWFFELLMGIGRFFVHPLFYFFIILSIVMGMYRVKQERKFFHVRIFDMISETKAMLTQGLLPGLIVSLVTIALGLVVPFGALVLLAALTLVLGLTFKTRLLSPAYVVGLTLLFSLFASHLTTGVATIDTMVADIAAMNPLALSSLLALLLLAEGYLIMKDGKRFSSPRLETSKRGRMIGLHVSNRLWMLPVFVLLPGEAVTSFFPWWPLLAIGQEAYALCLVPFGIGFFQRTRSGLPSEATHFTGRRVMALAIFMTLLAVSTYWIPLMGLAVALLAIIGRELMSLQQRIQDDDHLFFSRRDQGLVILGIIPKSPAEKMALKVGELITKVNGNSISSVEEFYYSLQKNAAFVKLEVKDHNGELRLVQRALYDGEHHELGMLFVHDEKLAIQEHVG</sequence>
<dbReference type="RefSeq" id="WP_204201694.1">
    <property type="nucleotide sequence ID" value="NZ_JAFELM010000009.1"/>
</dbReference>
<accession>A0ABS2DCW2</accession>
<reference evidence="3 4" key="1">
    <citation type="submission" date="2021-02" db="EMBL/GenBank/DDBJ databases">
        <title>Bacillus sp. RD4P76, an endophyte from a halophyte.</title>
        <authorList>
            <person name="Sun J.-Q."/>
        </authorList>
    </citation>
    <scope>NUCLEOTIDE SEQUENCE [LARGE SCALE GENOMIC DNA]</scope>
    <source>
        <strain evidence="3 4">RD4P76</strain>
    </source>
</reference>
<dbReference type="EMBL" id="JAFELM010000009">
    <property type="protein sequence ID" value="MBM6616300.1"/>
    <property type="molecule type" value="Genomic_DNA"/>
</dbReference>
<keyword evidence="1" id="KW-1133">Transmembrane helix</keyword>
<evidence type="ECO:0000313" key="3">
    <source>
        <dbReference type="EMBL" id="MBM6616300.1"/>
    </source>
</evidence>
<keyword evidence="4" id="KW-1185">Reference proteome</keyword>
<dbReference type="Proteomes" id="UP001518925">
    <property type="component" value="Unassembled WGS sequence"/>
</dbReference>
<keyword evidence="1" id="KW-0472">Membrane</keyword>
<name>A0ABS2DCW2_9BACI</name>
<dbReference type="InterPro" id="IPR036034">
    <property type="entry name" value="PDZ_sf"/>
</dbReference>
<feature type="domain" description="PDZ" evidence="2">
    <location>
        <begin position="284"/>
        <end position="361"/>
    </location>
</feature>